<comment type="catalytic activity">
    <reaction evidence="2">
        <text>oxidized coenzyme F420-(gamma-L-Glu)(n) + a quinol + H(+) = reduced coenzyme F420-(gamma-L-Glu)(n) + a quinone</text>
        <dbReference type="Rhea" id="RHEA:39663"/>
        <dbReference type="Rhea" id="RHEA-COMP:12939"/>
        <dbReference type="Rhea" id="RHEA-COMP:14378"/>
        <dbReference type="ChEBI" id="CHEBI:15378"/>
        <dbReference type="ChEBI" id="CHEBI:24646"/>
        <dbReference type="ChEBI" id="CHEBI:132124"/>
        <dbReference type="ChEBI" id="CHEBI:133980"/>
        <dbReference type="ChEBI" id="CHEBI:139511"/>
    </reaction>
</comment>
<comment type="similarity">
    <text evidence="1">Belongs to the F420H(2)-dependent quinone reductase family.</text>
</comment>
<dbReference type="AlphaFoldDB" id="A0A1I1C713"/>
<dbReference type="PANTHER" id="PTHR39428:SF1">
    <property type="entry name" value="F420H(2)-DEPENDENT QUINONE REDUCTASE RV1261C"/>
    <property type="match status" value="1"/>
</dbReference>
<evidence type="ECO:0000256" key="1">
    <source>
        <dbReference type="ARBA" id="ARBA00008710"/>
    </source>
</evidence>
<dbReference type="InterPro" id="IPR012349">
    <property type="entry name" value="Split_barrel_FMN-bd"/>
</dbReference>
<dbReference type="EMBL" id="FOKG01000021">
    <property type="protein sequence ID" value="SFB57816.1"/>
    <property type="molecule type" value="Genomic_DNA"/>
</dbReference>
<dbReference type="STRING" id="490629.SAMN05216266_12163"/>
<gene>
    <name evidence="3" type="ORF">SAMN05216266_12163</name>
</gene>
<dbReference type="GO" id="GO:0016491">
    <property type="term" value="F:oxidoreductase activity"/>
    <property type="evidence" value="ECO:0007669"/>
    <property type="project" value="InterPro"/>
</dbReference>
<dbReference type="GO" id="GO:0005886">
    <property type="term" value="C:plasma membrane"/>
    <property type="evidence" value="ECO:0007669"/>
    <property type="project" value="TreeGrafter"/>
</dbReference>
<name>A0A1I1C713_9PSEU</name>
<keyword evidence="4" id="KW-1185">Reference proteome</keyword>
<proteinExistence type="inferred from homology"/>
<reference evidence="4" key="1">
    <citation type="submission" date="2016-10" db="EMBL/GenBank/DDBJ databases">
        <authorList>
            <person name="Varghese N."/>
            <person name="Submissions S."/>
        </authorList>
    </citation>
    <scope>NUCLEOTIDE SEQUENCE [LARGE SCALE GENOMIC DNA]</scope>
    <source>
        <strain evidence="4">CGMCC 4.3568</strain>
    </source>
</reference>
<accession>A0A1I1C713</accession>
<dbReference type="Pfam" id="PF04075">
    <property type="entry name" value="F420H2_quin_red"/>
    <property type="match status" value="1"/>
</dbReference>
<dbReference type="OrthoDB" id="8225825at2"/>
<dbReference type="Proteomes" id="UP000243799">
    <property type="component" value="Unassembled WGS sequence"/>
</dbReference>
<dbReference type="Gene3D" id="2.30.110.10">
    <property type="entry name" value="Electron Transport, Fmn-binding Protein, Chain A"/>
    <property type="match status" value="1"/>
</dbReference>
<protein>
    <submittedName>
        <fullName evidence="3">Deazaflavin-dependent oxidoreductase, nitroreductase family</fullName>
    </submittedName>
</protein>
<evidence type="ECO:0000256" key="2">
    <source>
        <dbReference type="ARBA" id="ARBA00049106"/>
    </source>
</evidence>
<evidence type="ECO:0000313" key="3">
    <source>
        <dbReference type="EMBL" id="SFB57816.1"/>
    </source>
</evidence>
<dbReference type="InterPro" id="IPR004378">
    <property type="entry name" value="F420H2_quin_Rdtase"/>
</dbReference>
<dbReference type="GO" id="GO:0070967">
    <property type="term" value="F:coenzyme F420 binding"/>
    <property type="evidence" value="ECO:0007669"/>
    <property type="project" value="TreeGrafter"/>
</dbReference>
<evidence type="ECO:0000313" key="4">
    <source>
        <dbReference type="Proteomes" id="UP000243799"/>
    </source>
</evidence>
<sequence length="139" mass="15637">MRLAGVVVAVDQRLHRLSRGRLSLVAIAGLPSLRLTTTGRKTGLDRQTNLLYLPRGDEFVLIGSNWGRPNHPAWAYNLRAHPRATVAIRGGEVRVLAREVTGAEYDRLWSELLEFWPGYRMERDAAGRELPVFVLTPLP</sequence>
<dbReference type="PANTHER" id="PTHR39428">
    <property type="entry name" value="F420H(2)-DEPENDENT QUINONE REDUCTASE RV1261C"/>
    <property type="match status" value="1"/>
</dbReference>
<organism evidence="3 4">
    <name type="scientific">Amycolatopsis marina</name>
    <dbReference type="NCBI Taxonomy" id="490629"/>
    <lineage>
        <taxon>Bacteria</taxon>
        <taxon>Bacillati</taxon>
        <taxon>Actinomycetota</taxon>
        <taxon>Actinomycetes</taxon>
        <taxon>Pseudonocardiales</taxon>
        <taxon>Pseudonocardiaceae</taxon>
        <taxon>Amycolatopsis</taxon>
    </lineage>
</organism>
<dbReference type="NCBIfam" id="TIGR00026">
    <property type="entry name" value="hi_GC_TIGR00026"/>
    <property type="match status" value="1"/>
</dbReference>
<dbReference type="SUPFAM" id="SSF50475">
    <property type="entry name" value="FMN-binding split barrel"/>
    <property type="match status" value="1"/>
</dbReference>